<evidence type="ECO:0000313" key="2">
    <source>
        <dbReference type="Proteomes" id="UP001595636"/>
    </source>
</evidence>
<name>A0ABV7TYN9_9NEIS</name>
<keyword evidence="2" id="KW-1185">Reference proteome</keyword>
<gene>
    <name evidence="1" type="ORF">ACFOKJ_16645</name>
</gene>
<accession>A0ABV7TYN9</accession>
<sequence length="105" mass="11889">MINVEQICRNHDVAAQHRWIQLRHIVMHESVLDSEMNNIFSSLMAMFVGTNEQFEPGLRVNYVPRGYVEKFDGTVVACDRARGVLVAWPRGGADWLPEHALAVIG</sequence>
<dbReference type="EMBL" id="JBHRYH010000046">
    <property type="protein sequence ID" value="MFC3627752.1"/>
    <property type="molecule type" value="Genomic_DNA"/>
</dbReference>
<comment type="caution">
    <text evidence="1">The sequence shown here is derived from an EMBL/GenBank/DDBJ whole genome shotgun (WGS) entry which is preliminary data.</text>
</comment>
<proteinExistence type="predicted"/>
<reference evidence="2" key="1">
    <citation type="journal article" date="2019" name="Int. J. Syst. Evol. Microbiol.">
        <title>The Global Catalogue of Microorganisms (GCM) 10K type strain sequencing project: providing services to taxonomists for standard genome sequencing and annotation.</title>
        <authorList>
            <consortium name="The Broad Institute Genomics Platform"/>
            <consortium name="The Broad Institute Genome Sequencing Center for Infectious Disease"/>
            <person name="Wu L."/>
            <person name="Ma J."/>
        </authorList>
    </citation>
    <scope>NUCLEOTIDE SEQUENCE [LARGE SCALE GENOMIC DNA]</scope>
    <source>
        <strain evidence="2">KCTC 42195</strain>
    </source>
</reference>
<dbReference type="Proteomes" id="UP001595636">
    <property type="component" value="Unassembled WGS sequence"/>
</dbReference>
<dbReference type="RefSeq" id="WP_390281716.1">
    <property type="nucleotide sequence ID" value="NZ_JBHRYH010000046.1"/>
</dbReference>
<evidence type="ECO:0000313" key="1">
    <source>
        <dbReference type="EMBL" id="MFC3627752.1"/>
    </source>
</evidence>
<organism evidence="1 2">
    <name type="scientific">Vogesella amnigena</name>
    <dbReference type="NCBI Taxonomy" id="1507449"/>
    <lineage>
        <taxon>Bacteria</taxon>
        <taxon>Pseudomonadati</taxon>
        <taxon>Pseudomonadota</taxon>
        <taxon>Betaproteobacteria</taxon>
        <taxon>Neisseriales</taxon>
        <taxon>Chromobacteriaceae</taxon>
        <taxon>Vogesella</taxon>
    </lineage>
</organism>
<protein>
    <submittedName>
        <fullName evidence="1">Uncharacterized protein</fullName>
    </submittedName>
</protein>